<proteinExistence type="predicted"/>
<feature type="compositionally biased region" description="Gly residues" evidence="1">
    <location>
        <begin position="155"/>
        <end position="175"/>
    </location>
</feature>
<feature type="compositionally biased region" description="Low complexity" evidence="1">
    <location>
        <begin position="142"/>
        <end position="154"/>
    </location>
</feature>
<dbReference type="InterPro" id="IPR012291">
    <property type="entry name" value="CBM2_carb-bd_dom_sf"/>
</dbReference>
<keyword evidence="2" id="KW-0732">Signal</keyword>
<dbReference type="GO" id="GO:0030247">
    <property type="term" value="F:polysaccharide binding"/>
    <property type="evidence" value="ECO:0007669"/>
    <property type="project" value="UniProtKB-UniRule"/>
</dbReference>
<dbReference type="PROSITE" id="PS51257">
    <property type="entry name" value="PROKAR_LIPOPROTEIN"/>
    <property type="match status" value="1"/>
</dbReference>
<protein>
    <recommendedName>
        <fullName evidence="3">CBM2 domain-containing protein</fullName>
    </recommendedName>
</protein>
<feature type="compositionally biased region" description="Gly residues" evidence="1">
    <location>
        <begin position="233"/>
        <end position="263"/>
    </location>
</feature>
<evidence type="ECO:0000256" key="1">
    <source>
        <dbReference type="SAM" id="MobiDB-lite"/>
    </source>
</evidence>
<dbReference type="GO" id="GO:0005975">
    <property type="term" value="P:carbohydrate metabolic process"/>
    <property type="evidence" value="ECO:0007669"/>
    <property type="project" value="InterPro"/>
</dbReference>
<sequence>MRMNRLLGYISASFACSLIACGAGSHSDENSGTLGSALVSSDGTMTAEITVPSDWKSGYCASVTIRNTGSSATTSWGMVIGLNGSTLNHAWNTRITPSDGQLRAVNESYNGRLDPGASTMWGFCGSGTGRPTLVAVDGSGGPDVTTSTSVSSSVGSGGGAGVGGSGGEGGEGGGSTTTTTAGTGGEGGAGGGTTTAGTGGEGGEGGEGGGSTTTTTAGTGGDGGGSTTTTTAGTGGDGGGSTTTGGGGEGGAGGGSTTAGAGGAPPLDPACGPDTAAFADVAPILEKSCANQFCHGNPTSPAGRLDLRTSTAVGALVNRDAGSCSSEKALVVPFMPSSSYLMNKLKDVGLCDPDESSMPPGSSLPEADLKTINDWICAGAPDR</sequence>
<gene>
    <name evidence="4" type="ORF">SOCE836_019700</name>
</gene>
<feature type="region of interest" description="Disordered" evidence="1">
    <location>
        <begin position="137"/>
        <end position="267"/>
    </location>
</feature>
<dbReference type="InterPro" id="IPR001919">
    <property type="entry name" value="CBD2"/>
</dbReference>
<feature type="compositionally biased region" description="Gly residues" evidence="1">
    <location>
        <begin position="182"/>
        <end position="211"/>
    </location>
</feature>
<dbReference type="AlphaFoldDB" id="A0A4P2QIP6"/>
<dbReference type="Proteomes" id="UP000295497">
    <property type="component" value="Chromosome"/>
</dbReference>
<evidence type="ECO:0000313" key="5">
    <source>
        <dbReference type="Proteomes" id="UP000295497"/>
    </source>
</evidence>
<organism evidence="4 5">
    <name type="scientific">Sorangium cellulosum</name>
    <name type="common">Polyangium cellulosum</name>
    <dbReference type="NCBI Taxonomy" id="56"/>
    <lineage>
        <taxon>Bacteria</taxon>
        <taxon>Pseudomonadati</taxon>
        <taxon>Myxococcota</taxon>
        <taxon>Polyangia</taxon>
        <taxon>Polyangiales</taxon>
        <taxon>Polyangiaceae</taxon>
        <taxon>Sorangium</taxon>
    </lineage>
</organism>
<dbReference type="SUPFAM" id="SSF49384">
    <property type="entry name" value="Carbohydrate-binding domain"/>
    <property type="match status" value="1"/>
</dbReference>
<name>A0A4P2QIP6_SORCE</name>
<accession>A0A4P2QIP6</accession>
<dbReference type="GO" id="GO:0004553">
    <property type="term" value="F:hydrolase activity, hydrolyzing O-glycosyl compounds"/>
    <property type="evidence" value="ECO:0007669"/>
    <property type="project" value="InterPro"/>
</dbReference>
<feature type="chain" id="PRO_5020432619" description="CBM2 domain-containing protein" evidence="2">
    <location>
        <begin position="23"/>
        <end position="383"/>
    </location>
</feature>
<feature type="signal peptide" evidence="2">
    <location>
        <begin position="1"/>
        <end position="22"/>
    </location>
</feature>
<evidence type="ECO:0000313" key="4">
    <source>
        <dbReference type="EMBL" id="AUX29877.1"/>
    </source>
</evidence>
<evidence type="ECO:0000256" key="2">
    <source>
        <dbReference type="SAM" id="SignalP"/>
    </source>
</evidence>
<dbReference type="EMBL" id="CP012672">
    <property type="protein sequence ID" value="AUX29877.1"/>
    <property type="molecule type" value="Genomic_DNA"/>
</dbReference>
<reference evidence="4 5" key="1">
    <citation type="submission" date="2015-09" db="EMBL/GenBank/DDBJ databases">
        <title>Sorangium comparison.</title>
        <authorList>
            <person name="Zaburannyi N."/>
            <person name="Bunk B."/>
            <person name="Overmann J."/>
            <person name="Mueller R."/>
        </authorList>
    </citation>
    <scope>NUCLEOTIDE SEQUENCE [LARGE SCALE GENOMIC DNA]</scope>
    <source>
        <strain evidence="4 5">So ce836</strain>
    </source>
</reference>
<dbReference type="Pfam" id="PF00553">
    <property type="entry name" value="CBM_2"/>
    <property type="match status" value="1"/>
</dbReference>
<dbReference type="PROSITE" id="PS51173">
    <property type="entry name" value="CBM2"/>
    <property type="match status" value="1"/>
</dbReference>
<evidence type="ECO:0000259" key="3">
    <source>
        <dbReference type="PROSITE" id="PS51173"/>
    </source>
</evidence>
<feature type="domain" description="CBM2" evidence="3">
    <location>
        <begin position="32"/>
        <end position="152"/>
    </location>
</feature>
<dbReference type="Gene3D" id="2.60.40.290">
    <property type="match status" value="1"/>
</dbReference>
<dbReference type="SMART" id="SM00637">
    <property type="entry name" value="CBD_II"/>
    <property type="match status" value="1"/>
</dbReference>
<dbReference type="InterPro" id="IPR008965">
    <property type="entry name" value="CBM2/CBM3_carb-bd_dom_sf"/>
</dbReference>